<evidence type="ECO:0000256" key="11">
    <source>
        <dbReference type="ARBA" id="ARBA00023180"/>
    </source>
</evidence>
<dbReference type="PRINTS" id="PR00019">
    <property type="entry name" value="LEURICHRPT"/>
</dbReference>
<evidence type="ECO:0000256" key="5">
    <source>
        <dbReference type="ARBA" id="ARBA00022692"/>
    </source>
</evidence>
<dbReference type="SMART" id="SM00369">
    <property type="entry name" value="LRR_TYP"/>
    <property type="match status" value="12"/>
</dbReference>
<evidence type="ECO:0000256" key="12">
    <source>
        <dbReference type="SAM" id="Phobius"/>
    </source>
</evidence>
<dbReference type="GeneID" id="111014737"/>
<keyword evidence="8 12" id="KW-1133">Transmembrane helix</keyword>
<dbReference type="PANTHER" id="PTHR48061:SF46">
    <property type="entry name" value="LEUCINE-RICH REPEAT-CONTAINING N-TERMINAL PLANT-TYPE DOMAIN-CONTAINING PROTEIN"/>
    <property type="match status" value="1"/>
</dbReference>
<dbReference type="InterPro" id="IPR032675">
    <property type="entry name" value="LRR_dom_sf"/>
</dbReference>
<evidence type="ECO:0000256" key="10">
    <source>
        <dbReference type="ARBA" id="ARBA00023170"/>
    </source>
</evidence>
<evidence type="ECO:0000313" key="15">
    <source>
        <dbReference type="Proteomes" id="UP000504603"/>
    </source>
</evidence>
<dbReference type="InterPro" id="IPR003591">
    <property type="entry name" value="Leu-rich_rpt_typical-subtyp"/>
</dbReference>
<feature type="transmembrane region" description="Helical" evidence="12">
    <location>
        <begin position="1037"/>
        <end position="1061"/>
    </location>
</feature>
<feature type="signal peptide" evidence="13">
    <location>
        <begin position="1"/>
        <end position="23"/>
    </location>
</feature>
<feature type="domain" description="Disease resistance R13L4/SHOC-2-like LRR" evidence="14">
    <location>
        <begin position="230"/>
        <end position="436"/>
    </location>
</feature>
<dbReference type="Pfam" id="PF13855">
    <property type="entry name" value="LRR_8"/>
    <property type="match status" value="3"/>
</dbReference>
<name>A0A6J1CUM3_MOMCH</name>
<dbReference type="InterPro" id="IPR001611">
    <property type="entry name" value="Leu-rich_rpt"/>
</dbReference>
<evidence type="ECO:0000256" key="1">
    <source>
        <dbReference type="ARBA" id="ARBA00004251"/>
    </source>
</evidence>
<accession>A0A6J1CUM3</accession>
<keyword evidence="11" id="KW-0325">Glycoprotein</keyword>
<evidence type="ECO:0000256" key="7">
    <source>
        <dbReference type="ARBA" id="ARBA00022737"/>
    </source>
</evidence>
<sequence>MASIYQVTIFFLLFLYNSDLVISHHLCDPKERMALLEFNKAFSLNESASSSCSQQSYPKTATWNPTEDCCSWDGVKCDEEGEGHVVGLDISCSWLEGTLHPNSSLFALSYLRSLNLSRNFFLLSPFSPQFGTFKNLRVLDLSSSFFLGDVPLEISQLSNLVSLDLSGNLLSFSNVVMNQLVKNLTNLRDFALDNIYLSSINPSSLKNFSISLASLRLSSSGLSGNFPDYIFSFPNLRVLQLDYNYGLNGHLPMSNWSKSLEILSLVSTNFSGEIPNSIGNAKSLKSINFSSCKFIGEIPNSIGNLTQLNTIDLFANKLTGGIPESIGNLKQLNTIDLSVNKFNGQLSNSWNNLQKLTNFKIHMNSFMGQLPDSLFNLTQLSSLTTSYNLFSGPLPTNVSADRLSNLVHLNLESNSLIGVIPSWLFSLPHLNFLDLSDNHFTGFVKDFRSHSLEFLDLSKNKLQGGIFESIYRQVNLTSLALGSNNFSGVLNLDMLLRIQSLKSLDISNNHQLSIHSTNVSSMNLVHIEMGSHKLAKFPYFLRYQKNLNYLDLSDSKIQGEIPKWFSELGGLNHINLSHNFLSSGIDVLLTLPNLTNIYLDFNLFKLPIPMLPPSLNQFTASNNQLSGNIHPSICQATELNFLDLSNNCLSGAIPSCMFNMTLLMLLELKRNNFSGPIPIPPPWMLIYTASENQFSGEIPSSICQATFLAILSLSNNRLSGAIPPCLANLTSLTVLDLKKNNFSGTIPTNFPPASQLRSIDLNDNQIEGELPRSLLNCENLTVLDLGNNKITGYFPHWLEAASSLRVLILRSNRFYGHINNSMNRYSFQNLRIIDLSLNHFTGPLPSKLFINLRAMIMKEVEVGNQKPDSSIESDILPYYQDSVVVSLKGLELKLERILLILKAIDLSRNDFNGEIPKSIGILMSLKGLNLSHNKLTGGIPTSFGNLNNLEWLDLSTNRLFGNIPPQLVALTFLSFLNLSQNKLSGVIPQGKQFATFESSSYIGNIGLCGFPLPNCDSKKDHDSQVLDEEDDIFEKGFWWRVVFMGYGCGIVFGIFVGYVVFRIGKPLWIVAMVEGKRGSNRSQRPKRRNCWPKKRND</sequence>
<keyword evidence="7" id="KW-0677">Repeat</keyword>
<evidence type="ECO:0000256" key="13">
    <source>
        <dbReference type="SAM" id="SignalP"/>
    </source>
</evidence>
<proteinExistence type="inferred from homology"/>
<evidence type="ECO:0000256" key="3">
    <source>
        <dbReference type="ARBA" id="ARBA00022475"/>
    </source>
</evidence>
<evidence type="ECO:0000256" key="9">
    <source>
        <dbReference type="ARBA" id="ARBA00023136"/>
    </source>
</evidence>
<dbReference type="AlphaFoldDB" id="A0A6J1CUM3"/>
<keyword evidence="5 12" id="KW-0812">Transmembrane</keyword>
<evidence type="ECO:0000256" key="6">
    <source>
        <dbReference type="ARBA" id="ARBA00022729"/>
    </source>
</evidence>
<keyword evidence="9 12" id="KW-0472">Membrane</keyword>
<dbReference type="Proteomes" id="UP000504603">
    <property type="component" value="Unplaced"/>
</dbReference>
<reference evidence="16" key="1">
    <citation type="submission" date="2025-08" db="UniProtKB">
        <authorList>
            <consortium name="RefSeq"/>
        </authorList>
    </citation>
    <scope>IDENTIFICATION</scope>
    <source>
        <strain evidence="16">OHB3-1</strain>
    </source>
</reference>
<dbReference type="SUPFAM" id="SSF52058">
    <property type="entry name" value="L domain-like"/>
    <property type="match status" value="3"/>
</dbReference>
<dbReference type="FunFam" id="3.80.10.10:FF:000111">
    <property type="entry name" value="LRR receptor-like serine/threonine-protein kinase ERECTA"/>
    <property type="match status" value="1"/>
</dbReference>
<comment type="similarity">
    <text evidence="2">Belongs to the RLP family.</text>
</comment>
<evidence type="ECO:0000256" key="8">
    <source>
        <dbReference type="ARBA" id="ARBA00022989"/>
    </source>
</evidence>
<dbReference type="Pfam" id="PF23598">
    <property type="entry name" value="LRR_14"/>
    <property type="match status" value="1"/>
</dbReference>
<organism evidence="15 16">
    <name type="scientific">Momordica charantia</name>
    <name type="common">Bitter gourd</name>
    <name type="synonym">Balsam pear</name>
    <dbReference type="NCBI Taxonomy" id="3673"/>
    <lineage>
        <taxon>Eukaryota</taxon>
        <taxon>Viridiplantae</taxon>
        <taxon>Streptophyta</taxon>
        <taxon>Embryophyta</taxon>
        <taxon>Tracheophyta</taxon>
        <taxon>Spermatophyta</taxon>
        <taxon>Magnoliopsida</taxon>
        <taxon>eudicotyledons</taxon>
        <taxon>Gunneridae</taxon>
        <taxon>Pentapetalae</taxon>
        <taxon>rosids</taxon>
        <taxon>fabids</taxon>
        <taxon>Cucurbitales</taxon>
        <taxon>Cucurbitaceae</taxon>
        <taxon>Momordiceae</taxon>
        <taxon>Momordica</taxon>
    </lineage>
</organism>
<evidence type="ECO:0000256" key="4">
    <source>
        <dbReference type="ARBA" id="ARBA00022614"/>
    </source>
</evidence>
<keyword evidence="15" id="KW-1185">Reference proteome</keyword>
<dbReference type="GO" id="GO:0005886">
    <property type="term" value="C:plasma membrane"/>
    <property type="evidence" value="ECO:0007669"/>
    <property type="project" value="UniProtKB-SubCell"/>
</dbReference>
<comment type="subcellular location">
    <subcellularLocation>
        <location evidence="1">Cell membrane</location>
        <topology evidence="1">Single-pass type I membrane protein</topology>
    </subcellularLocation>
</comment>
<keyword evidence="4" id="KW-0433">Leucine-rich repeat</keyword>
<dbReference type="PANTHER" id="PTHR48061">
    <property type="entry name" value="LEUCINE-RICH REPEAT RECEPTOR PROTEIN KINASE EMS1-LIKE-RELATED"/>
    <property type="match status" value="1"/>
</dbReference>
<protein>
    <submittedName>
        <fullName evidence="16">Receptor-like protein 12</fullName>
    </submittedName>
</protein>
<keyword evidence="10" id="KW-0675">Receptor</keyword>
<dbReference type="InterPro" id="IPR055414">
    <property type="entry name" value="LRR_R13L4/SHOC2-like"/>
</dbReference>
<dbReference type="SUPFAM" id="SSF52047">
    <property type="entry name" value="RNI-like"/>
    <property type="match status" value="1"/>
</dbReference>
<keyword evidence="6 13" id="KW-0732">Signal</keyword>
<dbReference type="RefSeq" id="XP_022145234.1">
    <property type="nucleotide sequence ID" value="XM_022289542.1"/>
</dbReference>
<dbReference type="FunFam" id="3.80.10.10:FF:000095">
    <property type="entry name" value="LRR receptor-like serine/threonine-protein kinase GSO1"/>
    <property type="match status" value="2"/>
</dbReference>
<dbReference type="OrthoDB" id="442066at2759"/>
<keyword evidence="3" id="KW-1003">Cell membrane</keyword>
<gene>
    <name evidence="16" type="primary">LOC111014737</name>
</gene>
<dbReference type="InterPro" id="IPR046956">
    <property type="entry name" value="RLP23-like"/>
</dbReference>
<evidence type="ECO:0000256" key="2">
    <source>
        <dbReference type="ARBA" id="ARBA00009592"/>
    </source>
</evidence>
<evidence type="ECO:0000259" key="14">
    <source>
        <dbReference type="Pfam" id="PF23598"/>
    </source>
</evidence>
<dbReference type="Gene3D" id="3.80.10.10">
    <property type="entry name" value="Ribonuclease Inhibitor"/>
    <property type="match status" value="4"/>
</dbReference>
<dbReference type="KEGG" id="mcha:111014737"/>
<evidence type="ECO:0000313" key="16">
    <source>
        <dbReference type="RefSeq" id="XP_022145234.1"/>
    </source>
</evidence>
<feature type="chain" id="PRO_5026929306" evidence="13">
    <location>
        <begin position="24"/>
        <end position="1097"/>
    </location>
</feature>
<dbReference type="Pfam" id="PF00560">
    <property type="entry name" value="LRR_1"/>
    <property type="match status" value="4"/>
</dbReference>